<dbReference type="EMBL" id="LT960611">
    <property type="protein sequence ID" value="SON50120.1"/>
    <property type="molecule type" value="Genomic_DNA"/>
</dbReference>
<evidence type="ECO:0000313" key="2">
    <source>
        <dbReference type="EMBL" id="SON50120.1"/>
    </source>
</evidence>
<accession>A0A2N8ZE07</accession>
<protein>
    <submittedName>
        <fullName evidence="2">Uncharacterized protein</fullName>
    </submittedName>
</protein>
<keyword evidence="3" id="KW-1185">Reference proteome</keyword>
<dbReference type="AlphaFoldDB" id="A0A2N8ZE07"/>
<name>A0A2N8ZE07_9VIBR</name>
<reference evidence="2 3" key="1">
    <citation type="submission" date="2017-10" db="EMBL/GenBank/DDBJ databases">
        <authorList>
            <person name="Banno H."/>
            <person name="Chua N.-H."/>
        </authorList>
    </citation>
    <scope>NUCLEOTIDE SEQUENCE [LARGE SCALE GENOMIC DNA]</scope>
    <source>
        <strain evidence="2">Vibrio tapetis CECT4600</strain>
    </source>
</reference>
<proteinExistence type="predicted"/>
<dbReference type="Proteomes" id="UP000235828">
    <property type="component" value="Chromosome A"/>
</dbReference>
<keyword evidence="1" id="KW-0175">Coiled coil</keyword>
<evidence type="ECO:0000256" key="1">
    <source>
        <dbReference type="SAM" id="Coils"/>
    </source>
</evidence>
<dbReference type="KEGG" id="vta:A2141"/>
<feature type="coiled-coil region" evidence="1">
    <location>
        <begin position="94"/>
        <end position="142"/>
    </location>
</feature>
<evidence type="ECO:0000313" key="3">
    <source>
        <dbReference type="Proteomes" id="UP000235828"/>
    </source>
</evidence>
<organism evidence="2 3">
    <name type="scientific">Vibrio tapetis subsp. tapetis</name>
    <dbReference type="NCBI Taxonomy" id="1671868"/>
    <lineage>
        <taxon>Bacteria</taxon>
        <taxon>Pseudomonadati</taxon>
        <taxon>Pseudomonadota</taxon>
        <taxon>Gammaproteobacteria</taxon>
        <taxon>Vibrionales</taxon>
        <taxon>Vibrionaceae</taxon>
        <taxon>Vibrio</taxon>
    </lineage>
</organism>
<sequence>MVMKVEYKTTCKAEGLLVNAFQRLLDGKPLHVKATGKLTLNRINNEARLGNSYVHKFKEFVAYAKPVIDEYNFNRDKAMTTGLDIELDVPLSELDGLKHQLKKANELKDKYRVQRNNAIEARKQLEAENARLRFRVFDLQQELLDENSVMTPIK</sequence>
<gene>
    <name evidence="2" type="ORF">VTAP4600_A2141</name>
</gene>